<organism evidence="1 2">
    <name type="scientific">Canavalia gladiata</name>
    <name type="common">Sword bean</name>
    <name type="synonym">Dolichos gladiatus</name>
    <dbReference type="NCBI Taxonomy" id="3824"/>
    <lineage>
        <taxon>Eukaryota</taxon>
        <taxon>Viridiplantae</taxon>
        <taxon>Streptophyta</taxon>
        <taxon>Embryophyta</taxon>
        <taxon>Tracheophyta</taxon>
        <taxon>Spermatophyta</taxon>
        <taxon>Magnoliopsida</taxon>
        <taxon>eudicotyledons</taxon>
        <taxon>Gunneridae</taxon>
        <taxon>Pentapetalae</taxon>
        <taxon>rosids</taxon>
        <taxon>fabids</taxon>
        <taxon>Fabales</taxon>
        <taxon>Fabaceae</taxon>
        <taxon>Papilionoideae</taxon>
        <taxon>50 kb inversion clade</taxon>
        <taxon>NPAAA clade</taxon>
        <taxon>indigoferoid/millettioid clade</taxon>
        <taxon>Phaseoleae</taxon>
        <taxon>Canavalia</taxon>
    </lineage>
</organism>
<protein>
    <submittedName>
        <fullName evidence="1">Uncharacterized protein</fullName>
    </submittedName>
</protein>
<accession>A0AAN9R3X7</accession>
<name>A0AAN9R3X7_CANGL</name>
<evidence type="ECO:0000313" key="2">
    <source>
        <dbReference type="Proteomes" id="UP001367508"/>
    </source>
</evidence>
<gene>
    <name evidence="1" type="ORF">VNO77_03473</name>
</gene>
<proteinExistence type="predicted"/>
<dbReference type="Proteomes" id="UP001367508">
    <property type="component" value="Unassembled WGS sequence"/>
</dbReference>
<dbReference type="EMBL" id="JAYMYQ010000001">
    <property type="protein sequence ID" value="KAK7361415.1"/>
    <property type="molecule type" value="Genomic_DNA"/>
</dbReference>
<dbReference type="AlphaFoldDB" id="A0AAN9R3X7"/>
<comment type="caution">
    <text evidence="1">The sequence shown here is derived from an EMBL/GenBank/DDBJ whole genome shotgun (WGS) entry which is preliminary data.</text>
</comment>
<evidence type="ECO:0000313" key="1">
    <source>
        <dbReference type="EMBL" id="KAK7361415.1"/>
    </source>
</evidence>
<reference evidence="1 2" key="1">
    <citation type="submission" date="2024-01" db="EMBL/GenBank/DDBJ databases">
        <title>The genomes of 5 underutilized Papilionoideae crops provide insights into root nodulation and disease resistanc.</title>
        <authorList>
            <person name="Jiang F."/>
        </authorList>
    </citation>
    <scope>NUCLEOTIDE SEQUENCE [LARGE SCALE GENOMIC DNA]</scope>
    <source>
        <strain evidence="1">LVBAO_FW01</strain>
        <tissue evidence="1">Leaves</tissue>
    </source>
</reference>
<sequence length="131" mass="14292">MSIAILQASIRIGGELGGSSKKAISRELGNSLISWPSAKLEADSSRQKGIRLQYKPILSPSDSRKTPNAHLKSINPSSILDPNLSRLSVSDLNVCGKRPKSYCIADDVRFAYATVSFIVQWFGVRYPDLLG</sequence>
<keyword evidence="2" id="KW-1185">Reference proteome</keyword>